<dbReference type="PANTHER" id="PTHR11439:SF483">
    <property type="entry name" value="PEPTIDE SYNTHASE GLIP-LIKE, PUTATIVE (AFU_ORTHOLOGUE AFUA_3G12920)-RELATED"/>
    <property type="match status" value="1"/>
</dbReference>
<dbReference type="CDD" id="cd09272">
    <property type="entry name" value="RNase_HI_RT_Ty1"/>
    <property type="match status" value="1"/>
</dbReference>
<dbReference type="HOGENOM" id="CLU_1251293_0_0_1"/>
<dbReference type="AlphaFoldDB" id="A0A075AWM8"/>
<keyword evidence="2" id="KW-1185">Reference proteome</keyword>
<gene>
    <name evidence="1" type="ORF">O9G_005207</name>
</gene>
<evidence type="ECO:0000313" key="2">
    <source>
        <dbReference type="Proteomes" id="UP000030755"/>
    </source>
</evidence>
<dbReference type="PANTHER" id="PTHR11439">
    <property type="entry name" value="GAG-POL-RELATED RETROTRANSPOSON"/>
    <property type="match status" value="1"/>
</dbReference>
<organism evidence="1 2">
    <name type="scientific">Rozella allomycis (strain CSF55)</name>
    <dbReference type="NCBI Taxonomy" id="988480"/>
    <lineage>
        <taxon>Eukaryota</taxon>
        <taxon>Fungi</taxon>
        <taxon>Fungi incertae sedis</taxon>
        <taxon>Cryptomycota</taxon>
        <taxon>Cryptomycota incertae sedis</taxon>
        <taxon>Rozella</taxon>
    </lineage>
</organism>
<dbReference type="STRING" id="988480.A0A075AWM8"/>
<name>A0A075AWM8_ROZAC</name>
<dbReference type="OrthoDB" id="2796844at2759"/>
<protein>
    <submittedName>
        <fullName evidence="1">Uncharacterized protein</fullName>
    </submittedName>
</protein>
<accession>A0A075AWM8</accession>
<reference evidence="1 2" key="1">
    <citation type="journal article" date="2013" name="Curr. Biol.">
        <title>Shared signatures of parasitism and phylogenomics unite Cryptomycota and microsporidia.</title>
        <authorList>
            <person name="James T.Y."/>
            <person name="Pelin A."/>
            <person name="Bonen L."/>
            <person name="Ahrendt S."/>
            <person name="Sain D."/>
            <person name="Corradi N."/>
            <person name="Stajich J.E."/>
        </authorList>
    </citation>
    <scope>NUCLEOTIDE SEQUENCE [LARGE SCALE GENOMIC DNA]</scope>
    <source>
        <strain evidence="1 2">CSF55</strain>
    </source>
</reference>
<dbReference type="EMBL" id="KE560933">
    <property type="protein sequence ID" value="EPZ34637.1"/>
    <property type="molecule type" value="Genomic_DNA"/>
</dbReference>
<proteinExistence type="predicted"/>
<evidence type="ECO:0000313" key="1">
    <source>
        <dbReference type="EMBL" id="EPZ34637.1"/>
    </source>
</evidence>
<sequence length="221" mass="24806">MTKFNVLEAPTSTPYNNETSSVDLPLTPLHDSDFKLYRSIVGSLRRLADCTRPDFSYCASLLGRFLSSPATIHLQAAPINTQSRSTSGFIIRLGLGCIEWSSKTQHKISISSCESEYHALLKCTNSVIWNSHLTQQCPIRFEDNKPVIDLIKGNGLSSRNRHIQMEHDFLNDLLQANEIQIQHIGTKLQIADSLTKITKGCHFAESRKLFNLVPHSQIQGK</sequence>
<dbReference type="Proteomes" id="UP000030755">
    <property type="component" value="Unassembled WGS sequence"/>
</dbReference>